<protein>
    <recommendedName>
        <fullName evidence="5">Short C-terminal domain-containing protein</fullName>
    </recommendedName>
</protein>
<evidence type="ECO:0000313" key="3">
    <source>
        <dbReference type="EMBL" id="GAA1205157.1"/>
    </source>
</evidence>
<reference evidence="4" key="1">
    <citation type="journal article" date="2019" name="Int. J. Syst. Evol. Microbiol.">
        <title>The Global Catalogue of Microorganisms (GCM) 10K type strain sequencing project: providing services to taxonomists for standard genome sequencing and annotation.</title>
        <authorList>
            <consortium name="The Broad Institute Genomics Platform"/>
            <consortium name="The Broad Institute Genome Sequencing Center for Infectious Disease"/>
            <person name="Wu L."/>
            <person name="Ma J."/>
        </authorList>
    </citation>
    <scope>NUCLEOTIDE SEQUENCE [LARGE SCALE GENOMIC DNA]</scope>
    <source>
        <strain evidence="4">JCM 13022</strain>
    </source>
</reference>
<keyword evidence="4" id="KW-1185">Reference proteome</keyword>
<dbReference type="Pfam" id="PF09851">
    <property type="entry name" value="SHOCT"/>
    <property type="match status" value="1"/>
</dbReference>
<feature type="domain" description="DUF4429" evidence="2">
    <location>
        <begin position="143"/>
        <end position="223"/>
    </location>
</feature>
<dbReference type="Proteomes" id="UP001500467">
    <property type="component" value="Unassembled WGS sequence"/>
</dbReference>
<organism evidence="3 4">
    <name type="scientific">Prauserella alba</name>
    <dbReference type="NCBI Taxonomy" id="176898"/>
    <lineage>
        <taxon>Bacteria</taxon>
        <taxon>Bacillati</taxon>
        <taxon>Actinomycetota</taxon>
        <taxon>Actinomycetes</taxon>
        <taxon>Pseudonocardiales</taxon>
        <taxon>Pseudonocardiaceae</taxon>
        <taxon>Prauserella</taxon>
    </lineage>
</organism>
<evidence type="ECO:0000259" key="2">
    <source>
        <dbReference type="Pfam" id="PF14472"/>
    </source>
</evidence>
<evidence type="ECO:0008006" key="5">
    <source>
        <dbReference type="Google" id="ProtNLM"/>
    </source>
</evidence>
<name>A0ABP4FXQ2_9PSEU</name>
<evidence type="ECO:0000259" key="1">
    <source>
        <dbReference type="Pfam" id="PF09851"/>
    </source>
</evidence>
<accession>A0ABP4FXQ2</accession>
<dbReference type="EMBL" id="BAAALM010000007">
    <property type="protein sequence ID" value="GAA1205157.1"/>
    <property type="molecule type" value="Genomic_DNA"/>
</dbReference>
<dbReference type="InterPro" id="IPR018649">
    <property type="entry name" value="SHOCT"/>
</dbReference>
<evidence type="ECO:0000313" key="4">
    <source>
        <dbReference type="Proteomes" id="UP001500467"/>
    </source>
</evidence>
<dbReference type="Pfam" id="PF14472">
    <property type="entry name" value="DUF4429"/>
    <property type="match status" value="2"/>
</dbReference>
<proteinExistence type="predicted"/>
<gene>
    <name evidence="3" type="ORF">GCM10009675_24840</name>
</gene>
<sequence>MGLDPELPGRNATWTFLADRIEIVYSSSSGIPRLLRRIGQRSVPLAAIARAGVMHGDGAPVLALRLHPGADPYTEVAAGQLAEDSELYRLELDRGQSDLADYYAEHIRLLAEQHATTRSESNGLLLDAEPPPLHLRCFDADAHLDADNLHLRWNADATPEKRSGGDRTYPLADLDGVEWVRPGAFSGQLSVRVRGESADRPPAEEDPTTVLFGLGCGTVADSLPFGASLLAGIRRHAAPVSSGALSDGRRTALDAGPQESRLATSVDEIANAIRELGSLHEAGLLDDAEFRRKKQELLDRL</sequence>
<dbReference type="InterPro" id="IPR027860">
    <property type="entry name" value="DUF4429"/>
</dbReference>
<feature type="domain" description="DUF4429" evidence="2">
    <location>
        <begin position="14"/>
        <end position="107"/>
    </location>
</feature>
<dbReference type="RefSeq" id="WP_253854781.1">
    <property type="nucleotide sequence ID" value="NZ_BAAALM010000007.1"/>
</dbReference>
<feature type="domain" description="SHOCT" evidence="1">
    <location>
        <begin position="272"/>
        <end position="298"/>
    </location>
</feature>
<comment type="caution">
    <text evidence="3">The sequence shown here is derived from an EMBL/GenBank/DDBJ whole genome shotgun (WGS) entry which is preliminary data.</text>
</comment>